<dbReference type="RefSeq" id="WP_164268837.1">
    <property type="nucleotide sequence ID" value="NZ_JAAGMS010000006.1"/>
</dbReference>
<evidence type="ECO:0008006" key="4">
    <source>
        <dbReference type="Google" id="ProtNLM"/>
    </source>
</evidence>
<dbReference type="AlphaFoldDB" id="A0A7K3R3B2"/>
<feature type="compositionally biased region" description="Low complexity" evidence="1">
    <location>
        <begin position="187"/>
        <end position="210"/>
    </location>
</feature>
<dbReference type="SUPFAM" id="SSF48452">
    <property type="entry name" value="TPR-like"/>
    <property type="match status" value="1"/>
</dbReference>
<evidence type="ECO:0000256" key="1">
    <source>
        <dbReference type="SAM" id="MobiDB-lite"/>
    </source>
</evidence>
<feature type="region of interest" description="Disordered" evidence="1">
    <location>
        <begin position="184"/>
        <end position="239"/>
    </location>
</feature>
<protein>
    <recommendedName>
        <fullName evidence="4">Tetratricopeptide repeat protein</fullName>
    </recommendedName>
</protein>
<feature type="compositionally biased region" description="Low complexity" evidence="1">
    <location>
        <begin position="220"/>
        <end position="236"/>
    </location>
</feature>
<dbReference type="InterPro" id="IPR011990">
    <property type="entry name" value="TPR-like_helical_dom_sf"/>
</dbReference>
<accession>A0A7K3R3B2</accession>
<reference evidence="2 3" key="1">
    <citation type="submission" date="2020-01" db="EMBL/GenBank/DDBJ databases">
        <title>Insect and environment-associated Actinomycetes.</title>
        <authorList>
            <person name="Currrie C."/>
            <person name="Chevrette M."/>
            <person name="Carlson C."/>
            <person name="Stubbendieck R."/>
            <person name="Wendt-Pienkowski E."/>
        </authorList>
    </citation>
    <scope>NUCLEOTIDE SEQUENCE [LARGE SCALE GENOMIC DNA]</scope>
    <source>
        <strain evidence="2 3">SID7903</strain>
    </source>
</reference>
<gene>
    <name evidence="2" type="ORF">G3I58_01075</name>
</gene>
<dbReference type="EMBL" id="JAAGMS010000006">
    <property type="protein sequence ID" value="NEB96612.1"/>
    <property type="molecule type" value="Genomic_DNA"/>
</dbReference>
<sequence>MGQTLTGLLTSVRAIAGRPGTPAQGRPGGGPDQALLAALRICGDHLSALAAAGPLTDARRTRLIASIGTLTTACSTPGADAFDALLRTGQQALDSGGEAEARLALALADEATALRARSKGAWRLRGNALDALGRGEEAITAYERHLALQQNTAASRDVERRIATLRAAGDRIDEALTLFRETAGGRTEASGAGTEASAAGTDASEAGTEASRARTDASRAGTDASGAGTEASGAAARLSRHLPAAEARAAFTDLVRLRTAEHGAGDPAVRRLAALYAEHRRLSDRDPVADPLLGGAEPIGVTGLRRLVAGRTVCLVADTPRTAEQEQRPGSPLAALIEGYDLVVRCDEARHTAPAARTDLHACTLHGGTPWKGPRWDRRAGTRLVFGDPLPHWRLALRSRLVPGAQDRVGDATLRRPLHDPALLGEEAGAGPASTAYTVLRLLDFLGTPARVDLIGFEGPAALSPREREWVGTRTANTDDTAVRIALR</sequence>
<organism evidence="2 3">
    <name type="scientific">Streptomyces anulatus</name>
    <name type="common">Streptomyces chrysomallus</name>
    <dbReference type="NCBI Taxonomy" id="1892"/>
    <lineage>
        <taxon>Bacteria</taxon>
        <taxon>Bacillati</taxon>
        <taxon>Actinomycetota</taxon>
        <taxon>Actinomycetes</taxon>
        <taxon>Kitasatosporales</taxon>
        <taxon>Streptomycetaceae</taxon>
        <taxon>Streptomyces</taxon>
    </lineage>
</organism>
<evidence type="ECO:0000313" key="3">
    <source>
        <dbReference type="Proteomes" id="UP000470951"/>
    </source>
</evidence>
<comment type="caution">
    <text evidence="2">The sequence shown here is derived from an EMBL/GenBank/DDBJ whole genome shotgun (WGS) entry which is preliminary data.</text>
</comment>
<evidence type="ECO:0000313" key="2">
    <source>
        <dbReference type="EMBL" id="NEB96612.1"/>
    </source>
</evidence>
<dbReference type="Proteomes" id="UP000470951">
    <property type="component" value="Unassembled WGS sequence"/>
</dbReference>
<dbReference type="Gene3D" id="1.25.40.10">
    <property type="entry name" value="Tetratricopeptide repeat domain"/>
    <property type="match status" value="1"/>
</dbReference>
<name>A0A7K3R3B2_STRAQ</name>
<proteinExistence type="predicted"/>